<reference evidence="2" key="1">
    <citation type="submission" date="2015-06" db="UniProtKB">
        <authorList>
            <consortium name="EnsemblPlants"/>
        </authorList>
    </citation>
    <scope>IDENTIFICATION</scope>
</reference>
<reference evidence="2 3" key="2">
    <citation type="submission" date="2018-04" db="EMBL/GenBank/DDBJ databases">
        <title>OglaRS2 (Oryza glaberrima Reference Sequence Version 2).</title>
        <authorList>
            <person name="Zhang J."/>
            <person name="Kudrna D."/>
            <person name="Lee S."/>
            <person name="Talag J."/>
            <person name="Rajasekar S."/>
            <person name="Wing R.A."/>
        </authorList>
    </citation>
    <scope>NUCLEOTIDE SEQUENCE [LARGE SCALE GENOMIC DNA]</scope>
    <source>
        <strain evidence="2 3">cv. IRGC 96717</strain>
    </source>
</reference>
<dbReference type="HOGENOM" id="CLU_130639_0_0_1"/>
<dbReference type="Gramene" id="ORGLA09G0062900.1">
    <property type="protein sequence ID" value="ORGLA09G0062900.1"/>
    <property type="gene ID" value="ORGLA09G0062900"/>
</dbReference>
<evidence type="ECO:0000313" key="2">
    <source>
        <dbReference type="EnsemblPlants" id="ORGLA09G0062900.1"/>
    </source>
</evidence>
<feature type="compositionally biased region" description="Low complexity" evidence="1">
    <location>
        <begin position="51"/>
        <end position="63"/>
    </location>
</feature>
<feature type="region of interest" description="Disordered" evidence="1">
    <location>
        <begin position="48"/>
        <end position="72"/>
    </location>
</feature>
<keyword evidence="3" id="KW-1185">Reference proteome</keyword>
<dbReference type="OMA" id="IFSYIEM"/>
<organism evidence="2 3">
    <name type="scientific">Oryza glaberrima</name>
    <name type="common">African rice</name>
    <dbReference type="NCBI Taxonomy" id="4538"/>
    <lineage>
        <taxon>Eukaryota</taxon>
        <taxon>Viridiplantae</taxon>
        <taxon>Streptophyta</taxon>
        <taxon>Embryophyta</taxon>
        <taxon>Tracheophyta</taxon>
        <taxon>Spermatophyta</taxon>
        <taxon>Magnoliopsida</taxon>
        <taxon>Liliopsida</taxon>
        <taxon>Poales</taxon>
        <taxon>Poaceae</taxon>
        <taxon>BOP clade</taxon>
        <taxon>Oryzoideae</taxon>
        <taxon>Oryzeae</taxon>
        <taxon>Oryzinae</taxon>
        <taxon>Oryza</taxon>
    </lineage>
</organism>
<dbReference type="EnsemblPlants" id="ORGLA09G0062900.1">
    <property type="protein sequence ID" value="ORGLA09G0062900.1"/>
    <property type="gene ID" value="ORGLA09G0062900"/>
</dbReference>
<protein>
    <submittedName>
        <fullName evidence="2">Uncharacterized protein</fullName>
    </submittedName>
</protein>
<dbReference type="Proteomes" id="UP000007306">
    <property type="component" value="Chromosome 9"/>
</dbReference>
<sequence length="176" mass="18795">MAAVVGRVRVPQPCSPDAAGRHRCDTFDRFTYEDAVSHPAWCEGAKAISIPGEAGPGPQQEPGGAQGPGQKEHLDVHGGVIFSYIEMSSLVNLSRIGADDAPTYANSDEVNAMSTLVSWSDHMEVNDNPTPESRGEVDKLIPNQSYDNLLLRFPCAGEGFPTPPKEHNLSAALVAL</sequence>
<dbReference type="AlphaFoldDB" id="I1QNK0"/>
<proteinExistence type="predicted"/>
<accession>I1QNK0</accession>
<name>I1QNK0_ORYGL</name>
<evidence type="ECO:0000256" key="1">
    <source>
        <dbReference type="SAM" id="MobiDB-lite"/>
    </source>
</evidence>
<evidence type="ECO:0000313" key="3">
    <source>
        <dbReference type="Proteomes" id="UP000007306"/>
    </source>
</evidence>